<reference evidence="1" key="1">
    <citation type="submission" date="2018-10" db="EMBL/GenBank/DDBJ databases">
        <title>Effector identification in a new, highly contiguous assembly of the strawberry crown rot pathogen Phytophthora cactorum.</title>
        <authorList>
            <person name="Armitage A.D."/>
            <person name="Nellist C.F."/>
            <person name="Bates H."/>
            <person name="Vickerstaff R.J."/>
            <person name="Harrison R.J."/>
        </authorList>
    </citation>
    <scope>NUCLEOTIDE SEQUENCE</scope>
    <source>
        <strain evidence="1">4040</strain>
    </source>
</reference>
<proteinExistence type="predicted"/>
<dbReference type="EMBL" id="RCMK01001436">
    <property type="protein sequence ID" value="KAG2894339.1"/>
    <property type="molecule type" value="Genomic_DNA"/>
</dbReference>
<gene>
    <name evidence="1" type="ORF">PC117_g23516</name>
</gene>
<organism evidence="1 2">
    <name type="scientific">Phytophthora cactorum</name>
    <dbReference type="NCBI Taxonomy" id="29920"/>
    <lineage>
        <taxon>Eukaryota</taxon>
        <taxon>Sar</taxon>
        <taxon>Stramenopiles</taxon>
        <taxon>Oomycota</taxon>
        <taxon>Peronosporomycetes</taxon>
        <taxon>Peronosporales</taxon>
        <taxon>Peronosporaceae</taxon>
        <taxon>Phytophthora</taxon>
    </lineage>
</organism>
<sequence length="89" mass="9632">MGTLMRTSDRFVSVSDLTLGPRKAILCAADVNAEVVVGRIVRKEWVAVIAASVKVTIPWSVIGPDLKETTGTGNAVEWSDFYAEKRAIP</sequence>
<evidence type="ECO:0000313" key="2">
    <source>
        <dbReference type="Proteomes" id="UP000736787"/>
    </source>
</evidence>
<dbReference type="Proteomes" id="UP000736787">
    <property type="component" value="Unassembled WGS sequence"/>
</dbReference>
<comment type="caution">
    <text evidence="1">The sequence shown here is derived from an EMBL/GenBank/DDBJ whole genome shotgun (WGS) entry which is preliminary data.</text>
</comment>
<accession>A0A8T1B332</accession>
<name>A0A8T1B332_9STRA</name>
<protein>
    <submittedName>
        <fullName evidence="1">Uncharacterized protein</fullName>
    </submittedName>
</protein>
<evidence type="ECO:0000313" key="1">
    <source>
        <dbReference type="EMBL" id="KAG2894339.1"/>
    </source>
</evidence>
<dbReference type="AlphaFoldDB" id="A0A8T1B332"/>